<dbReference type="Gene3D" id="2.60.120.370">
    <property type="entry name" value="YhcH/YjgK/YiaL"/>
    <property type="match status" value="1"/>
</dbReference>
<evidence type="ECO:0000313" key="4">
    <source>
        <dbReference type="Proteomes" id="UP000031980"/>
    </source>
</evidence>
<sequence>MIIDKLLNSSRVENLNPYFKAVFDYIKTHDMTVMPLGRIDIAGEDAYIKVDEVDGKEEEEAFLERHESYIDIQLPLLGEEIYGWKAKEDLRDIKKAYDVEGDFMFYQDRPSFYFPLQAGEFVIFFPEDAHAPCIGSGKIKKIVAKIKTKV</sequence>
<dbReference type="PANTHER" id="PTHR34986">
    <property type="entry name" value="EVOLVED BETA-GALACTOSIDASE SUBUNIT BETA"/>
    <property type="match status" value="1"/>
</dbReference>
<dbReference type="InterPro" id="IPR037012">
    <property type="entry name" value="NanQ/TabA/YiaL_sf"/>
</dbReference>
<reference evidence="2 3" key="2">
    <citation type="submission" date="2014-07" db="EMBL/GenBank/DDBJ databases">
        <title>Porphyromonadaceae bacterium OUH 334697 = ATCC BAA-2682 = DSM 28341 draft genome.</title>
        <authorList>
            <person name="Sydenham T.V."/>
            <person name="Hasman H."/>
            <person name="Justesen U.S."/>
        </authorList>
    </citation>
    <scope>NUCLEOTIDE SEQUENCE [LARGE SCALE GENOMIC DNA]</scope>
    <source>
        <strain evidence="2 3">OUH 334697</strain>
    </source>
</reference>
<name>A0A0C3N9K5_9PORP</name>
<keyword evidence="4" id="KW-1185">Reference proteome</keyword>
<dbReference type="GO" id="GO:0005829">
    <property type="term" value="C:cytosol"/>
    <property type="evidence" value="ECO:0007669"/>
    <property type="project" value="TreeGrafter"/>
</dbReference>
<dbReference type="Proteomes" id="UP000031980">
    <property type="component" value="Unassembled WGS sequence"/>
</dbReference>
<protein>
    <submittedName>
        <fullName evidence="1">YhcH/YjgK/YiaL family protein</fullName>
    </submittedName>
</protein>
<accession>A0A0C3N9K5</accession>
<evidence type="ECO:0000313" key="3">
    <source>
        <dbReference type="Proteomes" id="UP000031937"/>
    </source>
</evidence>
<dbReference type="PANTHER" id="PTHR34986:SF1">
    <property type="entry name" value="PROTEIN YIAL"/>
    <property type="match status" value="1"/>
</dbReference>
<dbReference type="AlphaFoldDB" id="A0A0C3N9K5"/>
<dbReference type="EMBL" id="JPIT01000009">
    <property type="protein sequence ID" value="KIO46458.1"/>
    <property type="molecule type" value="Genomic_DNA"/>
</dbReference>
<dbReference type="OrthoDB" id="9792756at2"/>
<evidence type="ECO:0000313" key="2">
    <source>
        <dbReference type="EMBL" id="KIO46458.1"/>
    </source>
</evidence>
<dbReference type="Proteomes" id="UP000031937">
    <property type="component" value="Unassembled WGS sequence"/>
</dbReference>
<dbReference type="RefSeq" id="WP_041502544.1">
    <property type="nucleotide sequence ID" value="NZ_JPIT01000009.1"/>
</dbReference>
<dbReference type="InterPro" id="IPR004375">
    <property type="entry name" value="NanQ/TabA/YiaL"/>
</dbReference>
<dbReference type="NCBIfam" id="TIGR00022">
    <property type="entry name" value="YhcH/YjgK/YiaL family protein"/>
    <property type="match status" value="1"/>
</dbReference>
<dbReference type="EMBL" id="JPIU01000050">
    <property type="protein sequence ID" value="KIO42717.1"/>
    <property type="molecule type" value="Genomic_DNA"/>
</dbReference>
<organism evidence="1 4">
    <name type="scientific">Sanguibacteroides justesenii</name>
    <dbReference type="NCBI Taxonomy" id="1547597"/>
    <lineage>
        <taxon>Bacteria</taxon>
        <taxon>Pseudomonadati</taxon>
        <taxon>Bacteroidota</taxon>
        <taxon>Bacteroidia</taxon>
        <taxon>Bacteroidales</taxon>
        <taxon>Porphyromonadaceae</taxon>
        <taxon>Sanguibacteroides</taxon>
    </lineage>
</organism>
<comment type="caution">
    <text evidence="1">The sequence shown here is derived from an EMBL/GenBank/DDBJ whole genome shotgun (WGS) entry which is preliminary data.</text>
</comment>
<dbReference type="Pfam" id="PF04074">
    <property type="entry name" value="DUF386"/>
    <property type="match status" value="1"/>
</dbReference>
<reference evidence="1 4" key="1">
    <citation type="submission" date="2014-07" db="EMBL/GenBank/DDBJ databases">
        <title>Porphyromonadaceae bacterium OUH 308042 = ATCC BAA-2681 = DSM 28342 draft genome.</title>
        <authorList>
            <person name="Sydenham T.V."/>
            <person name="Hasman H."/>
            <person name="Justensen U.S."/>
        </authorList>
    </citation>
    <scope>NUCLEOTIDE SEQUENCE [LARGE SCALE GENOMIC DNA]</scope>
    <source>
        <strain evidence="1 4">OUH 308042</strain>
    </source>
</reference>
<evidence type="ECO:0000313" key="1">
    <source>
        <dbReference type="EMBL" id="KIO42717.1"/>
    </source>
</evidence>
<proteinExistence type="predicted"/>
<gene>
    <name evidence="1" type="ORF">BA92_14290</name>
    <name evidence="2" type="ORF">IE90_03615</name>
</gene>
<dbReference type="SUPFAM" id="SSF51197">
    <property type="entry name" value="Clavaminate synthase-like"/>
    <property type="match status" value="1"/>
</dbReference>